<dbReference type="InterPro" id="IPR016166">
    <property type="entry name" value="FAD-bd_PCMH"/>
</dbReference>
<name>A0A285KRW2_9ACTN</name>
<evidence type="ECO:0000259" key="6">
    <source>
        <dbReference type="PROSITE" id="PS51387"/>
    </source>
</evidence>
<keyword evidence="8" id="KW-1185">Reference proteome</keyword>
<dbReference type="PANTHER" id="PTHR42973">
    <property type="entry name" value="BINDING OXIDOREDUCTASE, PUTATIVE (AFU_ORTHOLOGUE AFUA_1G17690)-RELATED"/>
    <property type="match status" value="1"/>
</dbReference>
<dbReference type="PROSITE" id="PS00862">
    <property type="entry name" value="OX2_COVAL_FAD"/>
    <property type="match status" value="1"/>
</dbReference>
<dbReference type="Gene3D" id="3.30.465.10">
    <property type="match status" value="1"/>
</dbReference>
<dbReference type="InterPro" id="IPR036318">
    <property type="entry name" value="FAD-bd_PCMH-like_sf"/>
</dbReference>
<accession>A0A285KRW2</accession>
<dbReference type="Gene3D" id="3.30.43.10">
    <property type="entry name" value="Uridine Diphospho-n-acetylenolpyruvylglucosamine Reductase, domain 2"/>
    <property type="match status" value="1"/>
</dbReference>
<evidence type="ECO:0000256" key="1">
    <source>
        <dbReference type="ARBA" id="ARBA00001974"/>
    </source>
</evidence>
<evidence type="ECO:0000313" key="8">
    <source>
        <dbReference type="Proteomes" id="UP000219612"/>
    </source>
</evidence>
<keyword evidence="5" id="KW-0560">Oxidoreductase</keyword>
<gene>
    <name evidence="7" type="ORF">SAMN05421748_15411</name>
</gene>
<dbReference type="SUPFAM" id="SSF56176">
    <property type="entry name" value="FAD-binding/transporter-associated domain-like"/>
    <property type="match status" value="1"/>
</dbReference>
<comment type="similarity">
    <text evidence="2">Belongs to the oxygen-dependent FAD-linked oxidoreductase family.</text>
</comment>
<dbReference type="InterPro" id="IPR006094">
    <property type="entry name" value="Oxid_FAD_bind_N"/>
</dbReference>
<dbReference type="GO" id="GO:0016491">
    <property type="term" value="F:oxidoreductase activity"/>
    <property type="evidence" value="ECO:0007669"/>
    <property type="project" value="UniProtKB-KW"/>
</dbReference>
<evidence type="ECO:0000313" key="7">
    <source>
        <dbReference type="EMBL" id="SNY74953.1"/>
    </source>
</evidence>
<keyword evidence="3" id="KW-0285">Flavoprotein</keyword>
<dbReference type="InterPro" id="IPR016169">
    <property type="entry name" value="FAD-bd_PCMH_sub2"/>
</dbReference>
<dbReference type="InterPro" id="IPR050416">
    <property type="entry name" value="FAD-linked_Oxidoreductase"/>
</dbReference>
<dbReference type="Proteomes" id="UP000219612">
    <property type="component" value="Unassembled WGS sequence"/>
</dbReference>
<dbReference type="GO" id="GO:0071949">
    <property type="term" value="F:FAD binding"/>
    <property type="evidence" value="ECO:0007669"/>
    <property type="project" value="InterPro"/>
</dbReference>
<dbReference type="Pfam" id="PF01565">
    <property type="entry name" value="FAD_binding_4"/>
    <property type="match status" value="1"/>
</dbReference>
<sequence>MLEVVRPGDRLYPAVRDVYTATGRPAAVARPSSTAEVVEALRLARDTGGPLSVRSGGHGISSVATNVDGTVIDLGRLNTVERTGGDLVRVGPGARWGDVAAALHPWGLAISSGDSGDVGVGGLATTGGIGLMGRAHGLTIDHLVAAELVTADGTTRRVDAEHDPELFWAVRGAGANIGIVTSFDFRADRVPVVGHATLQYRIDDVTRFLRAWGETVESAPREISAFLYLMGGGFALATIVYAGDDPERAGRAFGPFTAVAPVLGRQAQLVPYAGVVAATHAPHRGQQGATTHTGFAVHLDEPVATGLAELATSGTVEMLQIRSTGGAINDVSADATAYAHRHQNFSVTAVSSTVFDQAWERVRPMMEGLYLSFETSFSTELLEAAFPPATLSRLRDIKRQVDPDDVFNQNFPVTAAVRS</sequence>
<proteinExistence type="inferred from homology"/>
<organism evidence="7 8">
    <name type="scientific">Paractinoplanes atraurantiacus</name>
    <dbReference type="NCBI Taxonomy" id="1036182"/>
    <lineage>
        <taxon>Bacteria</taxon>
        <taxon>Bacillati</taxon>
        <taxon>Actinomycetota</taxon>
        <taxon>Actinomycetes</taxon>
        <taxon>Micromonosporales</taxon>
        <taxon>Micromonosporaceae</taxon>
        <taxon>Paractinoplanes</taxon>
    </lineage>
</organism>
<dbReference type="Gene3D" id="3.40.462.20">
    <property type="match status" value="1"/>
</dbReference>
<evidence type="ECO:0000256" key="2">
    <source>
        <dbReference type="ARBA" id="ARBA00005466"/>
    </source>
</evidence>
<dbReference type="OrthoDB" id="9775082at2"/>
<comment type="cofactor">
    <cofactor evidence="1">
        <name>FAD</name>
        <dbReference type="ChEBI" id="CHEBI:57692"/>
    </cofactor>
</comment>
<evidence type="ECO:0000256" key="3">
    <source>
        <dbReference type="ARBA" id="ARBA00022630"/>
    </source>
</evidence>
<feature type="domain" description="FAD-binding PCMH-type" evidence="6">
    <location>
        <begin position="21"/>
        <end position="190"/>
    </location>
</feature>
<dbReference type="RefSeq" id="WP_097329237.1">
    <property type="nucleotide sequence ID" value="NZ_OBDY01000054.1"/>
</dbReference>
<dbReference type="AlphaFoldDB" id="A0A285KRW2"/>
<dbReference type="PANTHER" id="PTHR42973:SF39">
    <property type="entry name" value="FAD-BINDING PCMH-TYPE DOMAIN-CONTAINING PROTEIN"/>
    <property type="match status" value="1"/>
</dbReference>
<dbReference type="InterPro" id="IPR006093">
    <property type="entry name" value="Oxy_OxRdtase_FAD_BS"/>
</dbReference>
<protein>
    <submittedName>
        <fullName evidence="7">FAD/FMN-containing dehydrogenase</fullName>
    </submittedName>
</protein>
<dbReference type="EMBL" id="OBDY01000054">
    <property type="protein sequence ID" value="SNY74953.1"/>
    <property type="molecule type" value="Genomic_DNA"/>
</dbReference>
<keyword evidence="4" id="KW-0274">FAD</keyword>
<evidence type="ECO:0000256" key="4">
    <source>
        <dbReference type="ARBA" id="ARBA00022827"/>
    </source>
</evidence>
<evidence type="ECO:0000256" key="5">
    <source>
        <dbReference type="ARBA" id="ARBA00023002"/>
    </source>
</evidence>
<dbReference type="PROSITE" id="PS51387">
    <property type="entry name" value="FAD_PCMH"/>
    <property type="match status" value="1"/>
</dbReference>
<dbReference type="InterPro" id="IPR016167">
    <property type="entry name" value="FAD-bd_PCMH_sub1"/>
</dbReference>
<reference evidence="7 8" key="1">
    <citation type="submission" date="2017-09" db="EMBL/GenBank/DDBJ databases">
        <authorList>
            <person name="Ehlers B."/>
            <person name="Leendertz F.H."/>
        </authorList>
    </citation>
    <scope>NUCLEOTIDE SEQUENCE [LARGE SCALE GENOMIC DNA]</scope>
    <source>
        <strain evidence="7 8">CGMCC 4.6857</strain>
    </source>
</reference>